<dbReference type="OrthoDB" id="5855668at2759"/>
<proteinExistence type="predicted"/>
<protein>
    <submittedName>
        <fullName evidence="2">Copine-7,Copine-3,Copine-9,Copine-5,Copine-6,Copi ne-2,Copine-4,Copine-8,Copine-1</fullName>
    </submittedName>
</protein>
<evidence type="ECO:0000313" key="3">
    <source>
        <dbReference type="Proteomes" id="UP000675881"/>
    </source>
</evidence>
<feature type="domain" description="Copine C-terminal" evidence="1">
    <location>
        <begin position="46"/>
        <end position="135"/>
    </location>
</feature>
<dbReference type="GO" id="GO:0005544">
    <property type="term" value="F:calcium-dependent phospholipid binding"/>
    <property type="evidence" value="ECO:0007669"/>
    <property type="project" value="InterPro"/>
</dbReference>
<dbReference type="PANTHER" id="PTHR10857:SF106">
    <property type="entry name" value="C2 DOMAIN-CONTAINING PROTEIN"/>
    <property type="match status" value="1"/>
</dbReference>
<reference evidence="2" key="1">
    <citation type="submission" date="2021-02" db="EMBL/GenBank/DDBJ databases">
        <authorList>
            <person name="Bekaert M."/>
        </authorList>
    </citation>
    <scope>NUCLEOTIDE SEQUENCE</scope>
    <source>
        <strain evidence="2">IoA-00</strain>
    </source>
</reference>
<dbReference type="AlphaFoldDB" id="A0A7R8H9F5"/>
<dbReference type="GO" id="GO:0032991">
    <property type="term" value="C:protein-containing complex"/>
    <property type="evidence" value="ECO:0007669"/>
    <property type="project" value="UniProtKB-ARBA"/>
</dbReference>
<gene>
    <name evidence="2" type="ORF">LSAA_10806</name>
</gene>
<evidence type="ECO:0000259" key="1">
    <source>
        <dbReference type="Pfam" id="PF07002"/>
    </source>
</evidence>
<dbReference type="InterPro" id="IPR010734">
    <property type="entry name" value="Copine_C"/>
</dbReference>
<dbReference type="Proteomes" id="UP000675881">
    <property type="component" value="Chromosome 5"/>
</dbReference>
<dbReference type="Pfam" id="PF07002">
    <property type="entry name" value="Copine"/>
    <property type="match status" value="1"/>
</dbReference>
<sequence>MNSKTIKVHSFLDYIRGGTELACTFSIDFTGSNGDPSQIESLHYIFLGFGARLPPDGRVSHLFFVNGDGNNPYCHGIEGVVASYKSCIRRIQLFGPTNFAPSIEHIAAYAKNFRDGSQYFILLIITDGVINGYAANEEGDH</sequence>
<dbReference type="GO" id="GO:0005886">
    <property type="term" value="C:plasma membrane"/>
    <property type="evidence" value="ECO:0007669"/>
    <property type="project" value="TreeGrafter"/>
</dbReference>
<keyword evidence="3" id="KW-1185">Reference proteome</keyword>
<organism evidence="2 3">
    <name type="scientific">Lepeophtheirus salmonis</name>
    <name type="common">Salmon louse</name>
    <name type="synonym">Caligus salmonis</name>
    <dbReference type="NCBI Taxonomy" id="72036"/>
    <lineage>
        <taxon>Eukaryota</taxon>
        <taxon>Metazoa</taxon>
        <taxon>Ecdysozoa</taxon>
        <taxon>Arthropoda</taxon>
        <taxon>Crustacea</taxon>
        <taxon>Multicrustacea</taxon>
        <taxon>Hexanauplia</taxon>
        <taxon>Copepoda</taxon>
        <taxon>Siphonostomatoida</taxon>
        <taxon>Caligidae</taxon>
        <taxon>Lepeophtheirus</taxon>
    </lineage>
</organism>
<name>A0A7R8H9F5_LEPSM</name>
<evidence type="ECO:0000313" key="2">
    <source>
        <dbReference type="EMBL" id="CAF2948483.1"/>
    </source>
</evidence>
<dbReference type="EMBL" id="HG994584">
    <property type="protein sequence ID" value="CAF2948483.1"/>
    <property type="molecule type" value="Genomic_DNA"/>
</dbReference>
<accession>A0A7R8H9F5</accession>
<dbReference type="InterPro" id="IPR045052">
    <property type="entry name" value="Copine"/>
</dbReference>
<dbReference type="InterPro" id="IPR036465">
    <property type="entry name" value="vWFA_dom_sf"/>
</dbReference>
<dbReference type="GO" id="GO:0071277">
    <property type="term" value="P:cellular response to calcium ion"/>
    <property type="evidence" value="ECO:0007669"/>
    <property type="project" value="TreeGrafter"/>
</dbReference>
<dbReference type="PANTHER" id="PTHR10857">
    <property type="entry name" value="COPINE"/>
    <property type="match status" value="1"/>
</dbReference>
<dbReference type="SUPFAM" id="SSF53300">
    <property type="entry name" value="vWA-like"/>
    <property type="match status" value="1"/>
</dbReference>